<reference evidence="2 3" key="1">
    <citation type="journal article" date="2012" name="Science">
        <title>The Paleozoic origin of enzymatic lignin decomposition reconstructed from 31 fungal genomes.</title>
        <authorList>
            <person name="Floudas D."/>
            <person name="Binder M."/>
            <person name="Riley R."/>
            <person name="Barry K."/>
            <person name="Blanchette R.A."/>
            <person name="Henrissat B."/>
            <person name="Martinez A.T."/>
            <person name="Otillar R."/>
            <person name="Spatafora J.W."/>
            <person name="Yadav J.S."/>
            <person name="Aerts A."/>
            <person name="Benoit I."/>
            <person name="Boyd A."/>
            <person name="Carlson A."/>
            <person name="Copeland A."/>
            <person name="Coutinho P.M."/>
            <person name="de Vries R.P."/>
            <person name="Ferreira P."/>
            <person name="Findley K."/>
            <person name="Foster B."/>
            <person name="Gaskell J."/>
            <person name="Glotzer D."/>
            <person name="Gorecki P."/>
            <person name="Heitman J."/>
            <person name="Hesse C."/>
            <person name="Hori C."/>
            <person name="Igarashi K."/>
            <person name="Jurgens J.A."/>
            <person name="Kallen N."/>
            <person name="Kersten P."/>
            <person name="Kohler A."/>
            <person name="Kuees U."/>
            <person name="Kumar T.K.A."/>
            <person name="Kuo A."/>
            <person name="LaButti K."/>
            <person name="Larrondo L.F."/>
            <person name="Lindquist E."/>
            <person name="Ling A."/>
            <person name="Lombard V."/>
            <person name="Lucas S."/>
            <person name="Lundell T."/>
            <person name="Martin R."/>
            <person name="McLaughlin D.J."/>
            <person name="Morgenstern I."/>
            <person name="Morin E."/>
            <person name="Murat C."/>
            <person name="Nagy L.G."/>
            <person name="Nolan M."/>
            <person name="Ohm R.A."/>
            <person name="Patyshakuliyeva A."/>
            <person name="Rokas A."/>
            <person name="Ruiz-Duenas F.J."/>
            <person name="Sabat G."/>
            <person name="Salamov A."/>
            <person name="Samejima M."/>
            <person name="Schmutz J."/>
            <person name="Slot J.C."/>
            <person name="St John F."/>
            <person name="Stenlid J."/>
            <person name="Sun H."/>
            <person name="Sun S."/>
            <person name="Syed K."/>
            <person name="Tsang A."/>
            <person name="Wiebenga A."/>
            <person name="Young D."/>
            <person name="Pisabarro A."/>
            <person name="Eastwood D.C."/>
            <person name="Martin F."/>
            <person name="Cullen D."/>
            <person name="Grigoriev I.V."/>
            <person name="Hibbett D.S."/>
        </authorList>
    </citation>
    <scope>NUCLEOTIDE SEQUENCE [LARGE SCALE GENOMIC DNA]</scope>
    <source>
        <strain evidence="2 3">LYAD-421 SS1</strain>
    </source>
</reference>
<dbReference type="KEGG" id="dsq:DICSQDRAFT_164229"/>
<gene>
    <name evidence="2" type="ORF">DICSQDRAFT_164229</name>
</gene>
<dbReference type="RefSeq" id="XP_007371950.1">
    <property type="nucleotide sequence ID" value="XM_007371888.1"/>
</dbReference>
<feature type="region of interest" description="Disordered" evidence="1">
    <location>
        <begin position="1"/>
        <end position="63"/>
    </location>
</feature>
<accession>R7SGN3</accession>
<evidence type="ECO:0000313" key="3">
    <source>
        <dbReference type="Proteomes" id="UP000053319"/>
    </source>
</evidence>
<organism evidence="2 3">
    <name type="scientific">Dichomitus squalens (strain LYAD-421)</name>
    <name type="common">Western red white-rot fungus</name>
    <dbReference type="NCBI Taxonomy" id="732165"/>
    <lineage>
        <taxon>Eukaryota</taxon>
        <taxon>Fungi</taxon>
        <taxon>Dikarya</taxon>
        <taxon>Basidiomycota</taxon>
        <taxon>Agaricomycotina</taxon>
        <taxon>Agaricomycetes</taxon>
        <taxon>Polyporales</taxon>
        <taxon>Polyporaceae</taxon>
        <taxon>Dichomitus</taxon>
    </lineage>
</organism>
<feature type="compositionally biased region" description="Polar residues" evidence="1">
    <location>
        <begin position="21"/>
        <end position="38"/>
    </location>
</feature>
<dbReference type="EMBL" id="JH719822">
    <property type="protein sequence ID" value="EJF55311.1"/>
    <property type="molecule type" value="Genomic_DNA"/>
</dbReference>
<name>R7SGN3_DICSQ</name>
<dbReference type="Proteomes" id="UP000053319">
    <property type="component" value="Unassembled WGS sequence"/>
</dbReference>
<dbReference type="GeneID" id="18838310"/>
<feature type="compositionally biased region" description="Acidic residues" evidence="1">
    <location>
        <begin position="51"/>
        <end position="63"/>
    </location>
</feature>
<evidence type="ECO:0000313" key="2">
    <source>
        <dbReference type="EMBL" id="EJF55311.1"/>
    </source>
</evidence>
<evidence type="ECO:0000256" key="1">
    <source>
        <dbReference type="SAM" id="MobiDB-lite"/>
    </source>
</evidence>
<proteinExistence type="predicted"/>
<sequence length="250" mass="27769">MALLPSPSSGSGKDKHEESPSDTNTRNKNAGASSSNALENRAGNEAKVADDGSEEDSDGDVDIEESNAEANHLESDDDGEVAAPEANDEPWYLAAMIWERPAKGVDIFCFDPDLSVAWYLETVLWVDSFSQPKIHFLSIPYTEDDVVLELRSNLGLVLRHFDVTSVEVWKPDIYTWVEQSVTTPIHVHGQDDKLLLLRLPDVGYCQGFLKFFERMECDQTGSDVMANALQRDGGFSWQEKGKGVDRGDNR</sequence>
<protein>
    <submittedName>
        <fullName evidence="2">Uncharacterized protein</fullName>
    </submittedName>
</protein>
<feature type="compositionally biased region" description="Polar residues" evidence="1">
    <location>
        <begin position="1"/>
        <end position="11"/>
    </location>
</feature>
<dbReference type="AlphaFoldDB" id="R7SGN3"/>
<dbReference type="HOGENOM" id="CLU_1111369_0_0_1"/>